<dbReference type="AlphaFoldDB" id="A0A5B6YZF6"/>
<gene>
    <name evidence="3" type="ORF">Din_006429</name>
</gene>
<evidence type="ECO:0000256" key="1">
    <source>
        <dbReference type="SAM" id="MobiDB-lite"/>
    </source>
</evidence>
<dbReference type="Pfam" id="PF00397">
    <property type="entry name" value="WW"/>
    <property type="match status" value="2"/>
</dbReference>
<feature type="compositionally biased region" description="Basic and acidic residues" evidence="1">
    <location>
        <begin position="247"/>
        <end position="261"/>
    </location>
</feature>
<feature type="region of interest" description="Disordered" evidence="1">
    <location>
        <begin position="244"/>
        <end position="263"/>
    </location>
</feature>
<dbReference type="PANTHER" id="PTHR47852">
    <property type="entry name" value="OS06G0298400 PROTEIN"/>
    <property type="match status" value="1"/>
</dbReference>
<dbReference type="Gene3D" id="2.20.70.10">
    <property type="match status" value="2"/>
</dbReference>
<feature type="compositionally biased region" description="Polar residues" evidence="1">
    <location>
        <begin position="837"/>
        <end position="853"/>
    </location>
</feature>
<feature type="domain" description="WW" evidence="2">
    <location>
        <begin position="75"/>
        <end position="109"/>
    </location>
</feature>
<organism evidence="3">
    <name type="scientific">Davidia involucrata</name>
    <name type="common">Dove tree</name>
    <dbReference type="NCBI Taxonomy" id="16924"/>
    <lineage>
        <taxon>Eukaryota</taxon>
        <taxon>Viridiplantae</taxon>
        <taxon>Streptophyta</taxon>
        <taxon>Embryophyta</taxon>
        <taxon>Tracheophyta</taxon>
        <taxon>Spermatophyta</taxon>
        <taxon>Magnoliopsida</taxon>
        <taxon>eudicotyledons</taxon>
        <taxon>Gunneridae</taxon>
        <taxon>Pentapetalae</taxon>
        <taxon>asterids</taxon>
        <taxon>Cornales</taxon>
        <taxon>Nyssaceae</taxon>
        <taxon>Davidia</taxon>
    </lineage>
</organism>
<dbReference type="PROSITE" id="PS50020">
    <property type="entry name" value="WW_DOMAIN_2"/>
    <property type="match status" value="2"/>
</dbReference>
<accession>A0A5B6YZF6</accession>
<dbReference type="EMBL" id="GHES01006429">
    <property type="protein sequence ID" value="MPA36988.1"/>
    <property type="molecule type" value="Transcribed_RNA"/>
</dbReference>
<evidence type="ECO:0000259" key="2">
    <source>
        <dbReference type="PROSITE" id="PS50020"/>
    </source>
</evidence>
<dbReference type="SUPFAM" id="SSF51045">
    <property type="entry name" value="WW domain"/>
    <property type="match status" value="2"/>
</dbReference>
<dbReference type="InterPro" id="IPR001202">
    <property type="entry name" value="WW_dom"/>
</dbReference>
<sequence length="893" mass="97353">MAGEDMEINADEDIDAHKVEQHDLESASAYLEALQTLVDNDAREIDPTGSSDLIKEMDSMGQTSVPGLSDVQVIGDASSGWKIVFHEESNRYYYWNTVTGETSWEVPDVLAQGTELTCERKSAPDAEGRESAVVDIHESGSTLDTELDDSIATKTVDGSEAANVISETRETYEHGPQMEVWNEANKDEISEDKKGGSDINETDANNSSGIINALCHETSSLGDYISPEQSGDALLENGRATGSYSEKYTHNGTAHDEHETGTDLSSRLVKHGECLLERLSSLKGSKGHLQGDEQISKYILEVEIRLSDIKSLLSYGSSLFPFWVHSERQLKQLESKINDELSQFYKSARMSEVEETHNSQESMGVDIKADGYEKKVVCSTPENTHTSVGVDVITEVQKDSHNEASGNYAVNTEHLFSIGYTTTHSESGGGGKGEVHGVASAAEITPNTVLHSEEDVDMDVDMEVEDAIPASNTTMALDAKYCAPPEQPIQSNLPAEHESFVLEEGFGVPPPPDEDWIPPPPPDNELVPPPPPDEPPEPSYPSPPPYLETVQPLSYTEQYNLSYVGHNFEYYGQTHTEVPGNNFYGHAEGCHVAVPHPPLYYEVVPNTYPGADPVVVNPVEPVAYYDLQDGTVAPVPVISGVESSGFHSESGNETLGSGIRSVEALAEASCGSLPNTKLDVSAVIEETEKASIEFPFAPATIQVPATSSIIESVPVSSTAVITAAAIAATSTVAKVQSKVSRSKKRTVAAVSTLRSNKKVSSLVDKWKAAKEELHEDEEDEPENAYEILEKKRQREIEEWRAQQIASGEAQDNANFQPLGGDWRKRVKRRRAQAASEAVQTPSDGLTDGSQQPDLNKLSRDLPSGWQAYWDEASKQVYYGNSVSSETTWIRPTN</sequence>
<protein>
    <recommendedName>
        <fullName evidence="2">WW domain-containing protein</fullName>
    </recommendedName>
</protein>
<dbReference type="InterPro" id="IPR036020">
    <property type="entry name" value="WW_dom_sf"/>
</dbReference>
<feature type="compositionally biased region" description="Pro residues" evidence="1">
    <location>
        <begin position="517"/>
        <end position="546"/>
    </location>
</feature>
<proteinExistence type="predicted"/>
<feature type="region of interest" description="Disordered" evidence="1">
    <location>
        <begin position="503"/>
        <end position="547"/>
    </location>
</feature>
<feature type="domain" description="WW" evidence="2">
    <location>
        <begin position="859"/>
        <end position="893"/>
    </location>
</feature>
<dbReference type="PANTHER" id="PTHR47852:SF2">
    <property type="entry name" value="WW DOMAIN-CONTAINING PROTEIN"/>
    <property type="match status" value="1"/>
</dbReference>
<name>A0A5B6YZF6_DAVIN</name>
<dbReference type="CDD" id="cd00201">
    <property type="entry name" value="WW"/>
    <property type="match status" value="2"/>
</dbReference>
<evidence type="ECO:0000313" key="3">
    <source>
        <dbReference type="EMBL" id="MPA36988.1"/>
    </source>
</evidence>
<reference evidence="3" key="1">
    <citation type="submission" date="2019-08" db="EMBL/GenBank/DDBJ databases">
        <title>Reference gene set and small RNA set construction with multiple tissues from Davidia involucrata Baill.</title>
        <authorList>
            <person name="Yang H."/>
            <person name="Zhou C."/>
            <person name="Li G."/>
            <person name="Wang J."/>
            <person name="Gao P."/>
            <person name="Wang M."/>
            <person name="Wang R."/>
            <person name="Zhao Y."/>
        </authorList>
    </citation>
    <scope>NUCLEOTIDE SEQUENCE</scope>
    <source>
        <tissue evidence="3">Mixed with DoveR01_LX</tissue>
    </source>
</reference>
<dbReference type="SMART" id="SM00456">
    <property type="entry name" value="WW"/>
    <property type="match status" value="2"/>
</dbReference>
<feature type="region of interest" description="Disordered" evidence="1">
    <location>
        <begin position="805"/>
        <end position="860"/>
    </location>
</feature>
<dbReference type="PROSITE" id="PS01159">
    <property type="entry name" value="WW_DOMAIN_1"/>
    <property type="match status" value="2"/>
</dbReference>
<feature type="compositionally biased region" description="Polar residues" evidence="1">
    <location>
        <begin position="805"/>
        <end position="815"/>
    </location>
</feature>